<evidence type="ECO:0000256" key="3">
    <source>
        <dbReference type="ARBA" id="ARBA00022679"/>
    </source>
</evidence>
<dbReference type="GO" id="GO:0005524">
    <property type="term" value="F:ATP binding"/>
    <property type="evidence" value="ECO:0007669"/>
    <property type="project" value="UniProtKB-KW"/>
</dbReference>
<dbReference type="SUPFAM" id="SSF56112">
    <property type="entry name" value="Protein kinase-like (PK-like)"/>
    <property type="match status" value="1"/>
</dbReference>
<keyword evidence="5" id="KW-0418">Kinase</keyword>
<accession>A0A4P6JWZ6</accession>
<keyword evidence="6" id="KW-0067">ATP-binding</keyword>
<evidence type="ECO:0000313" key="12">
    <source>
        <dbReference type="Proteomes" id="UP000290365"/>
    </source>
</evidence>
<dbReference type="Gene3D" id="1.10.510.10">
    <property type="entry name" value="Transferase(Phosphotransferase) domain 1"/>
    <property type="match status" value="1"/>
</dbReference>
<comment type="catalytic activity">
    <reaction evidence="8">
        <text>L-seryl-[protein] + ATP = O-phospho-L-seryl-[protein] + ADP + H(+)</text>
        <dbReference type="Rhea" id="RHEA:17989"/>
        <dbReference type="Rhea" id="RHEA-COMP:9863"/>
        <dbReference type="Rhea" id="RHEA-COMP:11604"/>
        <dbReference type="ChEBI" id="CHEBI:15378"/>
        <dbReference type="ChEBI" id="CHEBI:29999"/>
        <dbReference type="ChEBI" id="CHEBI:30616"/>
        <dbReference type="ChEBI" id="CHEBI:83421"/>
        <dbReference type="ChEBI" id="CHEBI:456216"/>
        <dbReference type="EC" id="2.7.11.1"/>
    </reaction>
</comment>
<evidence type="ECO:0000259" key="10">
    <source>
        <dbReference type="PROSITE" id="PS50011"/>
    </source>
</evidence>
<organism evidence="11 12">
    <name type="scientific">Ktedonosporobacter rubrisoli</name>
    <dbReference type="NCBI Taxonomy" id="2509675"/>
    <lineage>
        <taxon>Bacteria</taxon>
        <taxon>Bacillati</taxon>
        <taxon>Chloroflexota</taxon>
        <taxon>Ktedonobacteria</taxon>
        <taxon>Ktedonobacterales</taxon>
        <taxon>Ktedonosporobacteraceae</taxon>
        <taxon>Ktedonosporobacter</taxon>
    </lineage>
</organism>
<keyword evidence="4" id="KW-0547">Nucleotide-binding</keyword>
<feature type="transmembrane region" description="Helical" evidence="9">
    <location>
        <begin position="366"/>
        <end position="387"/>
    </location>
</feature>
<dbReference type="OrthoDB" id="159888at2"/>
<sequence>MHNLEGTMVEIGRVIHQRYLLQRLIQQGQACIVYQGLDQVLQRAVTIKVVPAQHISEYRTAIQLTSQFNHPNIVGIYDLIVEPDVLYIVQEYVDGRNFSALLQTQLSAFEVADLGVQVCRALLYAGTVARKVCHGDLTPASLLRDNRGLVRINNFAMPSDLNYFAAWNVLGGDGQVASDRELPWGQLSEGRRADDIRALGLLLYQLLCGKSPGTMVVEPPPDGRLRFMRNTPPELCNVVARSIVCQHPQRIVTADVLYTELKVIADALEPPPPTVVLTPLRQTDSFAPPQYKLAGANSGQLVNAMPGHDTTGLGAGYGTNSGLLEAPPAAATVADLSASMANAPQGAYAAAHISGALPEPASRPNLLLLFLLGLGLFGLFFAIGYYLSQMIFAH</sequence>
<evidence type="ECO:0000256" key="2">
    <source>
        <dbReference type="ARBA" id="ARBA00022527"/>
    </source>
</evidence>
<dbReference type="PROSITE" id="PS50011">
    <property type="entry name" value="PROTEIN_KINASE_DOM"/>
    <property type="match status" value="1"/>
</dbReference>
<dbReference type="KEGG" id="kbs:EPA93_31435"/>
<evidence type="ECO:0000256" key="8">
    <source>
        <dbReference type="ARBA" id="ARBA00048679"/>
    </source>
</evidence>
<comment type="catalytic activity">
    <reaction evidence="7">
        <text>L-threonyl-[protein] + ATP = O-phospho-L-threonyl-[protein] + ADP + H(+)</text>
        <dbReference type="Rhea" id="RHEA:46608"/>
        <dbReference type="Rhea" id="RHEA-COMP:11060"/>
        <dbReference type="Rhea" id="RHEA-COMP:11605"/>
        <dbReference type="ChEBI" id="CHEBI:15378"/>
        <dbReference type="ChEBI" id="CHEBI:30013"/>
        <dbReference type="ChEBI" id="CHEBI:30616"/>
        <dbReference type="ChEBI" id="CHEBI:61977"/>
        <dbReference type="ChEBI" id="CHEBI:456216"/>
        <dbReference type="EC" id="2.7.11.1"/>
    </reaction>
</comment>
<keyword evidence="9" id="KW-1133">Transmembrane helix</keyword>
<dbReference type="PANTHER" id="PTHR24361:SF433">
    <property type="entry name" value="PROTEIN KINASE DOMAIN-CONTAINING PROTEIN"/>
    <property type="match status" value="1"/>
</dbReference>
<dbReference type="PANTHER" id="PTHR24361">
    <property type="entry name" value="MITOGEN-ACTIVATED KINASE KINASE KINASE"/>
    <property type="match status" value="1"/>
</dbReference>
<evidence type="ECO:0000256" key="4">
    <source>
        <dbReference type="ARBA" id="ARBA00022741"/>
    </source>
</evidence>
<protein>
    <recommendedName>
        <fullName evidence="1">non-specific serine/threonine protein kinase</fullName>
        <ecNumber evidence="1">2.7.11.1</ecNumber>
    </recommendedName>
</protein>
<gene>
    <name evidence="11" type="ORF">EPA93_31435</name>
</gene>
<evidence type="ECO:0000256" key="6">
    <source>
        <dbReference type="ARBA" id="ARBA00022840"/>
    </source>
</evidence>
<dbReference type="Gene3D" id="3.30.200.20">
    <property type="entry name" value="Phosphorylase Kinase, domain 1"/>
    <property type="match status" value="1"/>
</dbReference>
<keyword evidence="3" id="KW-0808">Transferase</keyword>
<evidence type="ECO:0000256" key="7">
    <source>
        <dbReference type="ARBA" id="ARBA00047899"/>
    </source>
</evidence>
<keyword evidence="9" id="KW-0812">Transmembrane</keyword>
<name>A0A4P6JWZ6_KTERU</name>
<dbReference type="InterPro" id="IPR011009">
    <property type="entry name" value="Kinase-like_dom_sf"/>
</dbReference>
<dbReference type="AlphaFoldDB" id="A0A4P6JWZ6"/>
<dbReference type="GO" id="GO:0004674">
    <property type="term" value="F:protein serine/threonine kinase activity"/>
    <property type="evidence" value="ECO:0007669"/>
    <property type="project" value="UniProtKB-KW"/>
</dbReference>
<dbReference type="Proteomes" id="UP000290365">
    <property type="component" value="Chromosome"/>
</dbReference>
<dbReference type="InterPro" id="IPR000719">
    <property type="entry name" value="Prot_kinase_dom"/>
</dbReference>
<keyword evidence="9" id="KW-0472">Membrane</keyword>
<keyword evidence="12" id="KW-1185">Reference proteome</keyword>
<evidence type="ECO:0000256" key="9">
    <source>
        <dbReference type="SAM" id="Phobius"/>
    </source>
</evidence>
<feature type="domain" description="Protein kinase" evidence="10">
    <location>
        <begin position="19"/>
        <end position="264"/>
    </location>
</feature>
<reference evidence="11 12" key="1">
    <citation type="submission" date="2019-01" db="EMBL/GenBank/DDBJ databases">
        <title>Ktedonosporobacter rubrisoli SCAWS-G2.</title>
        <authorList>
            <person name="Huang Y."/>
            <person name="Yan B."/>
        </authorList>
    </citation>
    <scope>NUCLEOTIDE SEQUENCE [LARGE SCALE GENOMIC DNA]</scope>
    <source>
        <strain evidence="11 12">SCAWS-G2</strain>
    </source>
</reference>
<evidence type="ECO:0000256" key="1">
    <source>
        <dbReference type="ARBA" id="ARBA00012513"/>
    </source>
</evidence>
<evidence type="ECO:0000256" key="5">
    <source>
        <dbReference type="ARBA" id="ARBA00022777"/>
    </source>
</evidence>
<dbReference type="RefSeq" id="WP_129891314.1">
    <property type="nucleotide sequence ID" value="NZ_CP035758.1"/>
</dbReference>
<evidence type="ECO:0000313" key="11">
    <source>
        <dbReference type="EMBL" id="QBD80249.1"/>
    </source>
</evidence>
<dbReference type="InterPro" id="IPR053235">
    <property type="entry name" value="Ser_Thr_kinase"/>
</dbReference>
<dbReference type="EC" id="2.7.11.1" evidence="1"/>
<dbReference type="Pfam" id="PF00069">
    <property type="entry name" value="Pkinase"/>
    <property type="match status" value="1"/>
</dbReference>
<dbReference type="EMBL" id="CP035758">
    <property type="protein sequence ID" value="QBD80249.1"/>
    <property type="molecule type" value="Genomic_DNA"/>
</dbReference>
<dbReference type="GO" id="GO:0005737">
    <property type="term" value="C:cytoplasm"/>
    <property type="evidence" value="ECO:0007669"/>
    <property type="project" value="TreeGrafter"/>
</dbReference>
<keyword evidence="2" id="KW-0723">Serine/threonine-protein kinase</keyword>
<proteinExistence type="predicted"/>